<evidence type="ECO:0000313" key="1">
    <source>
        <dbReference type="EMBL" id="KAF2279494.1"/>
    </source>
</evidence>
<proteinExistence type="predicted"/>
<dbReference type="PANTHER" id="PTHR28141">
    <property type="entry name" value="2',3'-CYCLIC-NUCLEOTIDE 3'-PHOSPHODIESTERASE"/>
    <property type="match status" value="1"/>
</dbReference>
<protein>
    <submittedName>
        <fullName evidence="1">2',3'-cyclic-nucleotide 3'-phosphodiesterase</fullName>
    </submittedName>
</protein>
<dbReference type="Proteomes" id="UP000800097">
    <property type="component" value="Unassembled WGS sequence"/>
</dbReference>
<accession>A0A6A6JTC8</accession>
<dbReference type="PANTHER" id="PTHR28141:SF1">
    <property type="entry name" value="2',3'-CYCLIC-NUCLEOTIDE 3'-PHOSPHODIESTERASE"/>
    <property type="match status" value="1"/>
</dbReference>
<dbReference type="EMBL" id="ML986486">
    <property type="protein sequence ID" value="KAF2279494.1"/>
    <property type="molecule type" value="Genomic_DNA"/>
</dbReference>
<organism evidence="1 2">
    <name type="scientific">Westerdykella ornata</name>
    <dbReference type="NCBI Taxonomy" id="318751"/>
    <lineage>
        <taxon>Eukaryota</taxon>
        <taxon>Fungi</taxon>
        <taxon>Dikarya</taxon>
        <taxon>Ascomycota</taxon>
        <taxon>Pezizomycotina</taxon>
        <taxon>Dothideomycetes</taxon>
        <taxon>Pleosporomycetidae</taxon>
        <taxon>Pleosporales</taxon>
        <taxon>Sporormiaceae</taxon>
        <taxon>Westerdykella</taxon>
    </lineage>
</organism>
<dbReference type="InterPro" id="IPR012386">
    <property type="entry name" value="Cyclic-nucl_3Pdiesterase"/>
</dbReference>
<dbReference type="InterPro" id="IPR009097">
    <property type="entry name" value="Cyclic_Pdiesterase"/>
</dbReference>
<sequence>MPGSSLWLLPPKSHPLNSILTTCIQKASSHFSSPHLFTPHITLTSSIPSSVHSPDPQNWLDSLPLFGDPPTSVEVNFTHLESQDAFFKKLYISILKEEGLIAIAKRTRRCVPGWEDEGEAERWAVEEWVPHLSLLYHNCPKISIEEIEKVKQMVMDAGVSFTWNDDLSGWTGGRVVLVPTDRPIEEWEPIAEREI</sequence>
<dbReference type="SUPFAM" id="SSF55144">
    <property type="entry name" value="LigT-like"/>
    <property type="match status" value="1"/>
</dbReference>
<name>A0A6A6JTC8_WESOR</name>
<dbReference type="GeneID" id="54550901"/>
<dbReference type="Pfam" id="PF07823">
    <property type="entry name" value="CPDase"/>
    <property type="match status" value="1"/>
</dbReference>
<dbReference type="Gene3D" id="3.90.1140.10">
    <property type="entry name" value="Cyclic phosphodiesterase"/>
    <property type="match status" value="1"/>
</dbReference>
<keyword evidence="2" id="KW-1185">Reference proteome</keyword>
<dbReference type="OrthoDB" id="514292at2759"/>
<gene>
    <name evidence="1" type="ORF">EI97DRAFT_430560</name>
</gene>
<dbReference type="RefSeq" id="XP_033657033.1">
    <property type="nucleotide sequence ID" value="XM_033797726.1"/>
</dbReference>
<reference evidence="1" key="1">
    <citation type="journal article" date="2020" name="Stud. Mycol.">
        <title>101 Dothideomycetes genomes: a test case for predicting lifestyles and emergence of pathogens.</title>
        <authorList>
            <person name="Haridas S."/>
            <person name="Albert R."/>
            <person name="Binder M."/>
            <person name="Bloem J."/>
            <person name="Labutti K."/>
            <person name="Salamov A."/>
            <person name="Andreopoulos B."/>
            <person name="Baker S."/>
            <person name="Barry K."/>
            <person name="Bills G."/>
            <person name="Bluhm B."/>
            <person name="Cannon C."/>
            <person name="Castanera R."/>
            <person name="Culley D."/>
            <person name="Daum C."/>
            <person name="Ezra D."/>
            <person name="Gonzalez J."/>
            <person name="Henrissat B."/>
            <person name="Kuo A."/>
            <person name="Liang C."/>
            <person name="Lipzen A."/>
            <person name="Lutzoni F."/>
            <person name="Magnuson J."/>
            <person name="Mondo S."/>
            <person name="Nolan M."/>
            <person name="Ohm R."/>
            <person name="Pangilinan J."/>
            <person name="Park H.-J."/>
            <person name="Ramirez L."/>
            <person name="Alfaro M."/>
            <person name="Sun H."/>
            <person name="Tritt A."/>
            <person name="Yoshinaga Y."/>
            <person name="Zwiers L.-H."/>
            <person name="Turgeon B."/>
            <person name="Goodwin S."/>
            <person name="Spatafora J."/>
            <person name="Crous P."/>
            <person name="Grigoriev I."/>
        </authorList>
    </citation>
    <scope>NUCLEOTIDE SEQUENCE</scope>
    <source>
        <strain evidence="1">CBS 379.55</strain>
    </source>
</reference>
<dbReference type="GO" id="GO:0004113">
    <property type="term" value="F:2',3'-cyclic-nucleotide 3'-phosphodiesterase activity"/>
    <property type="evidence" value="ECO:0007669"/>
    <property type="project" value="TreeGrafter"/>
</dbReference>
<dbReference type="GO" id="GO:0009187">
    <property type="term" value="P:cyclic nucleotide metabolic process"/>
    <property type="evidence" value="ECO:0007669"/>
    <property type="project" value="TreeGrafter"/>
</dbReference>
<dbReference type="AlphaFoldDB" id="A0A6A6JTC8"/>
<evidence type="ECO:0000313" key="2">
    <source>
        <dbReference type="Proteomes" id="UP000800097"/>
    </source>
</evidence>